<keyword evidence="2" id="KW-1185">Reference proteome</keyword>
<dbReference type="EMBL" id="JANBVB010000003">
    <property type="protein sequence ID" value="KAJ2900671.1"/>
    <property type="molecule type" value="Genomic_DNA"/>
</dbReference>
<gene>
    <name evidence="1" type="ORF">IWW38_000344</name>
</gene>
<dbReference type="Proteomes" id="UP001139981">
    <property type="component" value="Unassembled WGS sequence"/>
</dbReference>
<name>A0ACC1MB28_9FUNG</name>
<proteinExistence type="predicted"/>
<reference evidence="1" key="1">
    <citation type="submission" date="2022-07" db="EMBL/GenBank/DDBJ databases">
        <title>Phylogenomic reconstructions and comparative analyses of Kickxellomycotina fungi.</title>
        <authorList>
            <person name="Reynolds N.K."/>
            <person name="Stajich J.E."/>
            <person name="Barry K."/>
            <person name="Grigoriev I.V."/>
            <person name="Crous P."/>
            <person name="Smith M.E."/>
        </authorList>
    </citation>
    <scope>NUCLEOTIDE SEQUENCE</scope>
    <source>
        <strain evidence="1">CBS 190363</strain>
    </source>
</reference>
<sequence>MSDRVTPATYVINNSLIVDKVISHLDQLDFVQLCLVRKQTWQLAITHLWMRPLLHSVEQFGLFARSATTALPFELRSYQHYGDLLHDLDLSMVVRRWDKLSYESLAPVFKHCVRLERLDLSLCQHLLGAQFENLFADNPRICASLTFLDISETTFCSHNLIAVLTKLPGITALILGETSTDDSVLEAISKHMPCLEWLEIDSCESVSDLGIKAIFEGCPKLAYLSTRECWGVLDTDVIAQINARGGWEDIEVLQDYDEGEQIGADDYESDTFYEYNYDNEDPDFYATIARQLQRNL</sequence>
<evidence type="ECO:0000313" key="1">
    <source>
        <dbReference type="EMBL" id="KAJ2900671.1"/>
    </source>
</evidence>
<organism evidence="1 2">
    <name type="scientific">Coemansia aciculifera</name>
    <dbReference type="NCBI Taxonomy" id="417176"/>
    <lineage>
        <taxon>Eukaryota</taxon>
        <taxon>Fungi</taxon>
        <taxon>Fungi incertae sedis</taxon>
        <taxon>Zoopagomycota</taxon>
        <taxon>Kickxellomycotina</taxon>
        <taxon>Kickxellomycetes</taxon>
        <taxon>Kickxellales</taxon>
        <taxon>Kickxellaceae</taxon>
        <taxon>Coemansia</taxon>
    </lineage>
</organism>
<accession>A0ACC1MB28</accession>
<evidence type="ECO:0000313" key="2">
    <source>
        <dbReference type="Proteomes" id="UP001139981"/>
    </source>
</evidence>
<protein>
    <submittedName>
        <fullName evidence="1">Uncharacterized protein</fullName>
    </submittedName>
</protein>
<comment type="caution">
    <text evidence="1">The sequence shown here is derived from an EMBL/GenBank/DDBJ whole genome shotgun (WGS) entry which is preliminary data.</text>
</comment>